<dbReference type="OrthoDB" id="9774591at2"/>
<evidence type="ECO:0000256" key="6">
    <source>
        <dbReference type="ARBA" id="ARBA00047665"/>
    </source>
</evidence>
<dbReference type="GO" id="GO:0008168">
    <property type="term" value="F:methyltransferase activity"/>
    <property type="evidence" value="ECO:0007669"/>
    <property type="project" value="UniProtKB-KW"/>
</dbReference>
<evidence type="ECO:0000313" key="10">
    <source>
        <dbReference type="EMBL" id="SFO13244.1"/>
    </source>
</evidence>
<evidence type="ECO:0000256" key="2">
    <source>
        <dbReference type="ARBA" id="ARBA00012616"/>
    </source>
</evidence>
<dbReference type="Pfam" id="PF08669">
    <property type="entry name" value="GCV_T_C"/>
    <property type="match status" value="1"/>
</dbReference>
<keyword evidence="3" id="KW-0032">Aminotransferase</keyword>
<dbReference type="GO" id="GO:0006546">
    <property type="term" value="P:glycine catabolic process"/>
    <property type="evidence" value="ECO:0007669"/>
    <property type="project" value="InterPro"/>
</dbReference>
<proteinExistence type="inferred from homology"/>
<feature type="domain" description="Aminomethyltransferase C-terminal" evidence="9">
    <location>
        <begin position="294"/>
        <end position="370"/>
    </location>
</feature>
<dbReference type="RefSeq" id="WP_090070942.1">
    <property type="nucleotide sequence ID" value="NZ_FOVR01000003.1"/>
</dbReference>
<dbReference type="EMBL" id="FOVR01000003">
    <property type="protein sequence ID" value="SFO13244.1"/>
    <property type="molecule type" value="Genomic_DNA"/>
</dbReference>
<comment type="catalytic activity">
    <reaction evidence="6">
        <text>N(6)-[(R)-S(8)-aminomethyldihydrolipoyl]-L-lysyl-[protein] + (6S)-5,6,7,8-tetrahydrofolate = N(6)-[(R)-dihydrolipoyl]-L-lysyl-[protein] + (6R)-5,10-methylene-5,6,7,8-tetrahydrofolate + NH4(+)</text>
        <dbReference type="Rhea" id="RHEA:16945"/>
        <dbReference type="Rhea" id="RHEA-COMP:10475"/>
        <dbReference type="Rhea" id="RHEA-COMP:10492"/>
        <dbReference type="ChEBI" id="CHEBI:15636"/>
        <dbReference type="ChEBI" id="CHEBI:28938"/>
        <dbReference type="ChEBI" id="CHEBI:57453"/>
        <dbReference type="ChEBI" id="CHEBI:83100"/>
        <dbReference type="ChEBI" id="CHEBI:83143"/>
        <dbReference type="EC" id="2.1.2.10"/>
    </reaction>
</comment>
<dbReference type="GO" id="GO:0005960">
    <property type="term" value="C:glycine cleavage complex"/>
    <property type="evidence" value="ECO:0007669"/>
    <property type="project" value="InterPro"/>
</dbReference>
<dbReference type="Gene3D" id="4.10.1250.10">
    <property type="entry name" value="Aminomethyltransferase fragment"/>
    <property type="match status" value="1"/>
</dbReference>
<evidence type="ECO:0000256" key="5">
    <source>
        <dbReference type="ARBA" id="ARBA00031395"/>
    </source>
</evidence>
<dbReference type="NCBIfam" id="NF010093">
    <property type="entry name" value="PRK13579.1"/>
    <property type="match status" value="1"/>
</dbReference>
<dbReference type="AlphaFoldDB" id="A0A1I5ENY4"/>
<feature type="binding site" evidence="7">
    <location>
        <position position="206"/>
    </location>
    <ligand>
        <name>substrate</name>
    </ligand>
</feature>
<evidence type="ECO:0000256" key="4">
    <source>
        <dbReference type="ARBA" id="ARBA00022679"/>
    </source>
</evidence>
<dbReference type="Gene3D" id="3.30.1360.120">
    <property type="entry name" value="Probable tRNA modification gtpase trme, domain 1"/>
    <property type="match status" value="1"/>
</dbReference>
<evidence type="ECO:0000259" key="8">
    <source>
        <dbReference type="Pfam" id="PF01571"/>
    </source>
</evidence>
<name>A0A1I5ENY4_9HYPH</name>
<dbReference type="NCBIfam" id="NF001567">
    <property type="entry name" value="PRK00389.1"/>
    <property type="match status" value="1"/>
</dbReference>
<feature type="domain" description="GCVT N-terminal" evidence="8">
    <location>
        <begin position="12"/>
        <end position="269"/>
    </location>
</feature>
<dbReference type="Proteomes" id="UP000199236">
    <property type="component" value="Unassembled WGS sequence"/>
</dbReference>
<evidence type="ECO:0000259" key="9">
    <source>
        <dbReference type="Pfam" id="PF08669"/>
    </source>
</evidence>
<keyword evidence="11" id="KW-1185">Reference proteome</keyword>
<dbReference type="InterPro" id="IPR027266">
    <property type="entry name" value="TrmE/GcvT-like"/>
</dbReference>
<dbReference type="InterPro" id="IPR006222">
    <property type="entry name" value="GCVT_N"/>
</dbReference>
<evidence type="ECO:0000256" key="7">
    <source>
        <dbReference type="PIRSR" id="PIRSR006487-1"/>
    </source>
</evidence>
<accession>A0A1I5ENY4</accession>
<dbReference type="GO" id="GO:0032259">
    <property type="term" value="P:methylation"/>
    <property type="evidence" value="ECO:0007669"/>
    <property type="project" value="UniProtKB-KW"/>
</dbReference>
<dbReference type="InterPro" id="IPR006223">
    <property type="entry name" value="GcvT"/>
</dbReference>
<evidence type="ECO:0000256" key="3">
    <source>
        <dbReference type="ARBA" id="ARBA00022576"/>
    </source>
</evidence>
<dbReference type="InterPro" id="IPR013977">
    <property type="entry name" value="GcvT_C"/>
</dbReference>
<dbReference type="Gene3D" id="2.40.30.110">
    <property type="entry name" value="Aminomethyltransferase beta-barrel domains"/>
    <property type="match status" value="1"/>
</dbReference>
<protein>
    <recommendedName>
        <fullName evidence="2">aminomethyltransferase</fullName>
        <ecNumber evidence="2">2.1.2.10</ecNumber>
    </recommendedName>
    <alternativeName>
        <fullName evidence="5">Glycine cleavage system T protein</fullName>
    </alternativeName>
</protein>
<keyword evidence="4 10" id="KW-0808">Transferase</keyword>
<dbReference type="InterPro" id="IPR028896">
    <property type="entry name" value="GcvT/YgfZ/DmdA"/>
</dbReference>
<dbReference type="PANTHER" id="PTHR43757">
    <property type="entry name" value="AMINOMETHYLTRANSFERASE"/>
    <property type="match status" value="1"/>
</dbReference>
<evidence type="ECO:0000313" key="11">
    <source>
        <dbReference type="Proteomes" id="UP000199236"/>
    </source>
</evidence>
<dbReference type="NCBIfam" id="TIGR00528">
    <property type="entry name" value="gcvT"/>
    <property type="match status" value="1"/>
</dbReference>
<keyword evidence="10" id="KW-0489">Methyltransferase</keyword>
<dbReference type="Gene3D" id="3.30.70.1400">
    <property type="entry name" value="Aminomethyltransferase beta-barrel domains"/>
    <property type="match status" value="1"/>
</dbReference>
<dbReference type="STRING" id="655353.SAMN04488056_103280"/>
<dbReference type="PANTHER" id="PTHR43757:SF2">
    <property type="entry name" value="AMINOMETHYLTRANSFERASE, MITOCHONDRIAL"/>
    <property type="match status" value="1"/>
</dbReference>
<gene>
    <name evidence="10" type="ORF">SAMN04488056_103280</name>
</gene>
<dbReference type="SUPFAM" id="SSF101790">
    <property type="entry name" value="Aminomethyltransferase beta-barrel domain"/>
    <property type="match status" value="1"/>
</dbReference>
<dbReference type="GO" id="GO:0008483">
    <property type="term" value="F:transaminase activity"/>
    <property type="evidence" value="ECO:0007669"/>
    <property type="project" value="UniProtKB-KW"/>
</dbReference>
<organism evidence="10 11">
    <name type="scientific">Cohaesibacter marisflavi</name>
    <dbReference type="NCBI Taxonomy" id="655353"/>
    <lineage>
        <taxon>Bacteria</taxon>
        <taxon>Pseudomonadati</taxon>
        <taxon>Pseudomonadota</taxon>
        <taxon>Alphaproteobacteria</taxon>
        <taxon>Hyphomicrobiales</taxon>
        <taxon>Cohaesibacteraceae</taxon>
    </lineage>
</organism>
<sequence>MADLSGAKKTPLFDLHEELGGSLVDFAGYALPVRYPAGIMAEHIQCRESAALFDVSHMGQALLQGPDHETTAKALEALTPSAFTKLAPGRMRYSVFLNETGGIIDDFIVTRPGDPALDGTLMLVVNGACKEKDYAFLEANLPDGISLTRLDDKALLALQGPKAVDALKRHAPKADALTFMSQTPDAINGVAIGISRCGYTGEDGFEISCAADEAEALARLLLAEPEVAPAGLGARDSLRLESGLCLYGHDLDDSIDPAEADLGWAIQKSRRQDKAFPGSERILKGLEDGPARIRVGLRIIGKAPAREGAEIQDTDGNAIGVVTSGGFAPTLQAPIAMGYVPPAFAEPGTKVTIAVRKRALEAEVAPTPFVPQRYVRKP</sequence>
<reference evidence="10 11" key="1">
    <citation type="submission" date="2016-10" db="EMBL/GenBank/DDBJ databases">
        <authorList>
            <person name="de Groot N.N."/>
        </authorList>
    </citation>
    <scope>NUCLEOTIDE SEQUENCE [LARGE SCALE GENOMIC DNA]</scope>
    <source>
        <strain evidence="10 11">CGMCC 1.9157</strain>
    </source>
</reference>
<comment type="similarity">
    <text evidence="1">Belongs to the GcvT family.</text>
</comment>
<evidence type="ECO:0000256" key="1">
    <source>
        <dbReference type="ARBA" id="ARBA00008609"/>
    </source>
</evidence>
<dbReference type="InterPro" id="IPR029043">
    <property type="entry name" value="GcvT/YgfZ_C"/>
</dbReference>
<dbReference type="GO" id="GO:0004047">
    <property type="term" value="F:aminomethyltransferase activity"/>
    <property type="evidence" value="ECO:0007669"/>
    <property type="project" value="UniProtKB-EC"/>
</dbReference>
<dbReference type="EC" id="2.1.2.10" evidence="2"/>
<dbReference type="PIRSF" id="PIRSF006487">
    <property type="entry name" value="GcvT"/>
    <property type="match status" value="1"/>
</dbReference>
<dbReference type="Pfam" id="PF01571">
    <property type="entry name" value="GCV_T"/>
    <property type="match status" value="1"/>
</dbReference>
<dbReference type="SUPFAM" id="SSF103025">
    <property type="entry name" value="Folate-binding domain"/>
    <property type="match status" value="1"/>
</dbReference>